<dbReference type="RefSeq" id="WP_132033741.1">
    <property type="nucleotide sequence ID" value="NZ_SMAI01000012.1"/>
</dbReference>
<dbReference type="Gene3D" id="1.10.287.110">
    <property type="entry name" value="DnaJ domain"/>
    <property type="match status" value="1"/>
</dbReference>
<dbReference type="InterPro" id="IPR001623">
    <property type="entry name" value="DnaJ_domain"/>
</dbReference>
<evidence type="ECO:0000256" key="4">
    <source>
        <dbReference type="ARBA" id="ARBA00023136"/>
    </source>
</evidence>
<dbReference type="OrthoDB" id="9811070at2"/>
<dbReference type="PANTHER" id="PTHR12763:SF28">
    <property type="entry name" value="GEO10507P1-RELATED"/>
    <property type="match status" value="1"/>
</dbReference>
<dbReference type="PROSITE" id="PS50076">
    <property type="entry name" value="DNAJ_2"/>
    <property type="match status" value="1"/>
</dbReference>
<proteinExistence type="inferred from homology"/>
<feature type="transmembrane region" description="Helical" evidence="6">
    <location>
        <begin position="35"/>
        <end position="67"/>
    </location>
</feature>
<protein>
    <recommendedName>
        <fullName evidence="7">J domain-containing protein</fullName>
    </recommendedName>
</protein>
<gene>
    <name evidence="8" type="ORF">EDC64_11277</name>
</gene>
<dbReference type="SUPFAM" id="SSF46565">
    <property type="entry name" value="Chaperone J-domain"/>
    <property type="match status" value="1"/>
</dbReference>
<organism evidence="8 9">
    <name type="scientific">Aquabacter spiritensis</name>
    <dbReference type="NCBI Taxonomy" id="933073"/>
    <lineage>
        <taxon>Bacteria</taxon>
        <taxon>Pseudomonadati</taxon>
        <taxon>Pseudomonadota</taxon>
        <taxon>Alphaproteobacteria</taxon>
        <taxon>Hyphomicrobiales</taxon>
        <taxon>Xanthobacteraceae</taxon>
        <taxon>Aquabacter</taxon>
    </lineage>
</organism>
<comment type="subcellular location">
    <subcellularLocation>
        <location evidence="1">Membrane</location>
        <topology evidence="1">Single-pass membrane protein</topology>
    </subcellularLocation>
</comment>
<evidence type="ECO:0000313" key="8">
    <source>
        <dbReference type="EMBL" id="TCT02642.1"/>
    </source>
</evidence>
<feature type="domain" description="J" evidence="7">
    <location>
        <begin position="178"/>
        <end position="231"/>
    </location>
</feature>
<dbReference type="SMART" id="SM00271">
    <property type="entry name" value="DnaJ"/>
    <property type="match status" value="1"/>
</dbReference>
<name>A0A4R3LQD2_9HYPH</name>
<evidence type="ECO:0000259" key="7">
    <source>
        <dbReference type="PROSITE" id="PS50076"/>
    </source>
</evidence>
<keyword evidence="3 6" id="KW-1133">Transmembrane helix</keyword>
<dbReference type="EMBL" id="SMAI01000012">
    <property type="protein sequence ID" value="TCT02642.1"/>
    <property type="molecule type" value="Genomic_DNA"/>
</dbReference>
<evidence type="ECO:0000313" key="9">
    <source>
        <dbReference type="Proteomes" id="UP000294664"/>
    </source>
</evidence>
<dbReference type="CDD" id="cd06257">
    <property type="entry name" value="DnaJ"/>
    <property type="match status" value="1"/>
</dbReference>
<dbReference type="GO" id="GO:0016020">
    <property type="term" value="C:membrane"/>
    <property type="evidence" value="ECO:0007669"/>
    <property type="project" value="UniProtKB-SubCell"/>
</dbReference>
<dbReference type="Proteomes" id="UP000294664">
    <property type="component" value="Unassembled WGS sequence"/>
</dbReference>
<keyword evidence="9" id="KW-1185">Reference proteome</keyword>
<dbReference type="AlphaFoldDB" id="A0A4R3LQD2"/>
<evidence type="ECO:0000256" key="5">
    <source>
        <dbReference type="ARBA" id="ARBA00038105"/>
    </source>
</evidence>
<comment type="caution">
    <text evidence="8">The sequence shown here is derived from an EMBL/GenBank/DDBJ whole genome shotgun (WGS) entry which is preliminary data.</text>
</comment>
<evidence type="ECO:0000256" key="3">
    <source>
        <dbReference type="ARBA" id="ARBA00022989"/>
    </source>
</evidence>
<evidence type="ECO:0000256" key="6">
    <source>
        <dbReference type="SAM" id="Phobius"/>
    </source>
</evidence>
<accession>A0A4R3LQD2</accession>
<dbReference type="PANTHER" id="PTHR12763">
    <property type="match status" value="1"/>
</dbReference>
<comment type="similarity">
    <text evidence="5">Belongs to the TIM14 family.</text>
</comment>
<sequence length="231" mass="23933">MTLIAGALALALILYLVHLWTKTTPQALARRLMQAGGIAALIAAAGLLVTGRFMAAIPVAGIGLAILGRSGGGLAGLFGGGPAKVSRVRSALIEMELDHRSGALTGRFVAGPRAGTALDGLDVPTLVALRSDLDPQSLALVEAYLDRRAPAWRENREQDAGRGDGGGRAANTAMTQQEAYEVLGLEPGAGEAAVRSAHRALMKKLHPDHGGSGYLAARVNQAKDVILSKHR</sequence>
<keyword evidence="2 6" id="KW-0812">Transmembrane</keyword>
<dbReference type="InterPro" id="IPR036869">
    <property type="entry name" value="J_dom_sf"/>
</dbReference>
<evidence type="ECO:0000256" key="1">
    <source>
        <dbReference type="ARBA" id="ARBA00004167"/>
    </source>
</evidence>
<keyword evidence="4 6" id="KW-0472">Membrane</keyword>
<reference evidence="8 9" key="1">
    <citation type="submission" date="2019-03" db="EMBL/GenBank/DDBJ databases">
        <title>Genomic Encyclopedia of Type Strains, Phase IV (KMG-IV): sequencing the most valuable type-strain genomes for metagenomic binning, comparative biology and taxonomic classification.</title>
        <authorList>
            <person name="Goeker M."/>
        </authorList>
    </citation>
    <scope>NUCLEOTIDE SEQUENCE [LARGE SCALE GENOMIC DNA]</scope>
    <source>
        <strain evidence="8 9">DSM 9035</strain>
    </source>
</reference>
<evidence type="ECO:0000256" key="2">
    <source>
        <dbReference type="ARBA" id="ARBA00022692"/>
    </source>
</evidence>